<feature type="binding site" description="covalent" evidence="13">
    <location>
        <position position="75"/>
    </location>
    <ligand>
        <name>heme c</name>
        <dbReference type="ChEBI" id="CHEBI:61717"/>
        <label>1</label>
    </ligand>
</feature>
<keyword evidence="6" id="KW-0732">Signal</keyword>
<feature type="domain" description="Cytochrome c" evidence="15">
    <location>
        <begin position="216"/>
        <end position="349"/>
    </location>
</feature>
<dbReference type="InterPro" id="IPR009056">
    <property type="entry name" value="Cyt_c-like_dom"/>
</dbReference>
<evidence type="ECO:0000256" key="8">
    <source>
        <dbReference type="ARBA" id="ARBA00022982"/>
    </source>
</evidence>
<dbReference type="GO" id="GO:0020037">
    <property type="term" value="F:heme binding"/>
    <property type="evidence" value="ECO:0007669"/>
    <property type="project" value="InterPro"/>
</dbReference>
<evidence type="ECO:0000256" key="10">
    <source>
        <dbReference type="ARBA" id="ARBA00023004"/>
    </source>
</evidence>
<keyword evidence="8" id="KW-0249">Electron transport</keyword>
<feature type="binding site" description="axial binding residue" evidence="14">
    <location>
        <position position="95"/>
    </location>
    <ligand>
        <name>heme c</name>
        <dbReference type="ChEBI" id="CHEBI:61717"/>
        <label>1</label>
    </ligand>
    <ligandPart>
        <name>Fe</name>
        <dbReference type="ChEBI" id="CHEBI:18248"/>
    </ligandPart>
</feature>
<feature type="binding site" description="covalent" evidence="13">
    <location>
        <position position="78"/>
    </location>
    <ligand>
        <name>heme c</name>
        <dbReference type="ChEBI" id="CHEBI:61717"/>
        <label>1</label>
    </ligand>
</feature>
<dbReference type="InterPro" id="IPR026259">
    <property type="entry name" value="MauG/Cytc_peroxidase"/>
</dbReference>
<dbReference type="GO" id="GO:0042597">
    <property type="term" value="C:periplasmic space"/>
    <property type="evidence" value="ECO:0007669"/>
    <property type="project" value="UniProtKB-SubCell"/>
</dbReference>
<dbReference type="Pfam" id="PF03150">
    <property type="entry name" value="CCP_MauG"/>
    <property type="match status" value="1"/>
</dbReference>
<evidence type="ECO:0000256" key="13">
    <source>
        <dbReference type="PIRSR" id="PIRSR000294-1"/>
    </source>
</evidence>
<keyword evidence="10 14" id="KW-0408">Iron</keyword>
<proteinExistence type="predicted"/>
<evidence type="ECO:0000256" key="1">
    <source>
        <dbReference type="ARBA" id="ARBA00004418"/>
    </source>
</evidence>
<dbReference type="InterPro" id="IPR004852">
    <property type="entry name" value="Di-haem_cyt_c_peroxidsae"/>
</dbReference>
<evidence type="ECO:0000256" key="2">
    <source>
        <dbReference type="ARBA" id="ARBA00004856"/>
    </source>
</evidence>
<evidence type="ECO:0000256" key="9">
    <source>
        <dbReference type="ARBA" id="ARBA00023002"/>
    </source>
</evidence>
<protein>
    <recommendedName>
        <fullName evidence="12">Methylamine utilization protein MauG</fullName>
    </recommendedName>
</protein>
<dbReference type="GO" id="GO:0004130">
    <property type="term" value="F:cytochrome-c peroxidase activity"/>
    <property type="evidence" value="ECO:0007669"/>
    <property type="project" value="TreeGrafter"/>
</dbReference>
<dbReference type="STRING" id="225849.swp_2088"/>
<dbReference type="PROSITE" id="PS51007">
    <property type="entry name" value="CYTC"/>
    <property type="match status" value="1"/>
</dbReference>
<gene>
    <name evidence="16" type="ordered locus">swp_2088</name>
</gene>
<feature type="binding site" description="covalent" evidence="13">
    <location>
        <position position="231"/>
    </location>
    <ligand>
        <name>heme c</name>
        <dbReference type="ChEBI" id="CHEBI:61717"/>
        <label>2</label>
    </ligand>
</feature>
<evidence type="ECO:0000313" key="17">
    <source>
        <dbReference type="Proteomes" id="UP000000753"/>
    </source>
</evidence>
<keyword evidence="4 13" id="KW-0349">Heme</keyword>
<dbReference type="SUPFAM" id="SSF46626">
    <property type="entry name" value="Cytochrome c"/>
    <property type="match status" value="2"/>
</dbReference>
<dbReference type="AlphaFoldDB" id="B8CLR8"/>
<feature type="binding site" description="axial binding residue" evidence="14">
    <location>
        <position position="79"/>
    </location>
    <ligand>
        <name>heme c</name>
        <dbReference type="ChEBI" id="CHEBI:61717"/>
        <label>1</label>
    </ligand>
    <ligandPart>
        <name>Fe</name>
        <dbReference type="ChEBI" id="CHEBI:18248"/>
    </ligandPart>
</feature>
<dbReference type="PIRSF" id="PIRSF000294">
    <property type="entry name" value="Cytochrome-c_peroxidase"/>
    <property type="match status" value="1"/>
</dbReference>
<dbReference type="GO" id="GO:0009055">
    <property type="term" value="F:electron transfer activity"/>
    <property type="evidence" value="ECO:0007669"/>
    <property type="project" value="InterPro"/>
</dbReference>
<dbReference type="HOGENOM" id="CLU_034652_3_2_6"/>
<dbReference type="EMBL" id="CP000472">
    <property type="protein sequence ID" value="ACJ28842.1"/>
    <property type="molecule type" value="Genomic_DNA"/>
</dbReference>
<sequence>MGLEAPNIDELRALYMQAPKCWPAPLLDVGIAKRELGLLPAPIFPADNPFSQLKLRLGDKLFHDPQLSRSGHIACASCHDRNLGWADGRQVSFGHHRLKGKRNAPSIENSAFYSSLFWDGRAASLEEQALMPITDSVEMNFTLDELEERLSNDPQYVQLFKLTFGSEEVTRERIAQAIATFERTILSRRSRFDIFLMASEIEEESQKQRLSAAFSDESVRGLHLFRTKARCMNCHNGPEMSDSQFHNIGLTYYKRFYQDLGLYNHTRNYDDVGKFRTPGLRGVMNTKPWMHNGLFVNMEGLLNFYNMGGVASQKTREDPLAPQTSIHLKPLKLTQSEIKDLMAFLESISGHPARGPHMRYMPEP</sequence>
<evidence type="ECO:0000259" key="15">
    <source>
        <dbReference type="PROSITE" id="PS51007"/>
    </source>
</evidence>
<feature type="binding site" description="covalent" evidence="13">
    <location>
        <position position="234"/>
    </location>
    <ligand>
        <name>heme c</name>
        <dbReference type="ChEBI" id="CHEBI:61717"/>
        <label>2</label>
    </ligand>
</feature>
<reference evidence="16 17" key="1">
    <citation type="journal article" date="2008" name="PLoS ONE">
        <title>Environmental adaptation: genomic analysis of the piezotolerant and psychrotolerant deep-sea iron reducing bacterium Shewanella piezotolerans WP3.</title>
        <authorList>
            <person name="Wang F."/>
            <person name="Wang J."/>
            <person name="Jian H."/>
            <person name="Zhang B."/>
            <person name="Li S."/>
            <person name="Wang F."/>
            <person name="Zeng X."/>
            <person name="Gao L."/>
            <person name="Bartlett D.H."/>
            <person name="Yu J."/>
            <person name="Hu S."/>
            <person name="Xiao X."/>
        </authorList>
    </citation>
    <scope>NUCLEOTIDE SEQUENCE [LARGE SCALE GENOMIC DNA]</scope>
    <source>
        <strain evidence="17">WP3 / JCM 13877</strain>
    </source>
</reference>
<evidence type="ECO:0000256" key="11">
    <source>
        <dbReference type="ARBA" id="ARBA00058991"/>
    </source>
</evidence>
<feature type="binding site" description="axial binding residue" evidence="14">
    <location>
        <position position="235"/>
    </location>
    <ligand>
        <name>heme c</name>
        <dbReference type="ChEBI" id="CHEBI:61717"/>
        <label>2</label>
    </ligand>
    <ligandPart>
        <name>Fe</name>
        <dbReference type="ChEBI" id="CHEBI:18248"/>
    </ligandPart>
</feature>
<evidence type="ECO:0000256" key="4">
    <source>
        <dbReference type="ARBA" id="ARBA00022617"/>
    </source>
</evidence>
<keyword evidence="17" id="KW-1185">Reference proteome</keyword>
<accession>B8CLR8</accession>
<dbReference type="PANTHER" id="PTHR30600">
    <property type="entry name" value="CYTOCHROME C PEROXIDASE-RELATED"/>
    <property type="match status" value="1"/>
</dbReference>
<dbReference type="GO" id="GO:0046872">
    <property type="term" value="F:metal ion binding"/>
    <property type="evidence" value="ECO:0007669"/>
    <property type="project" value="UniProtKB-KW"/>
</dbReference>
<dbReference type="InterPro" id="IPR036909">
    <property type="entry name" value="Cyt_c-like_dom_sf"/>
</dbReference>
<evidence type="ECO:0000256" key="3">
    <source>
        <dbReference type="ARBA" id="ARBA00022448"/>
    </source>
</evidence>
<evidence type="ECO:0000313" key="16">
    <source>
        <dbReference type="EMBL" id="ACJ28842.1"/>
    </source>
</evidence>
<dbReference type="FunFam" id="1.10.760.10:FF:000019">
    <property type="entry name" value="Di-heme cytochrome C peroxidase"/>
    <property type="match status" value="1"/>
</dbReference>
<evidence type="ECO:0000256" key="5">
    <source>
        <dbReference type="ARBA" id="ARBA00022723"/>
    </source>
</evidence>
<comment type="cofactor">
    <cofactor evidence="13">
        <name>heme</name>
        <dbReference type="ChEBI" id="CHEBI:30413"/>
    </cofactor>
    <text evidence="13">Binds 2 heme groups.</text>
</comment>
<dbReference type="Gene3D" id="1.10.760.10">
    <property type="entry name" value="Cytochrome c-like domain"/>
    <property type="match status" value="2"/>
</dbReference>
<evidence type="ECO:0000256" key="12">
    <source>
        <dbReference type="ARBA" id="ARBA00073576"/>
    </source>
</evidence>
<keyword evidence="7" id="KW-0574">Periplasm</keyword>
<name>B8CLR8_SHEPW</name>
<keyword evidence="3" id="KW-0813">Transport</keyword>
<keyword evidence="16" id="KW-0575">Peroxidase</keyword>
<comment type="PTM">
    <text evidence="13">Binds 2 heme groups per subunit.</text>
</comment>
<comment type="subcellular location">
    <subcellularLocation>
        <location evidence="1">Periplasm</location>
    </subcellularLocation>
</comment>
<keyword evidence="9" id="KW-0560">Oxidoreductase</keyword>
<organism evidence="16 17">
    <name type="scientific">Shewanella piezotolerans (strain WP3 / JCM 13877)</name>
    <dbReference type="NCBI Taxonomy" id="225849"/>
    <lineage>
        <taxon>Bacteria</taxon>
        <taxon>Pseudomonadati</taxon>
        <taxon>Pseudomonadota</taxon>
        <taxon>Gammaproteobacteria</taxon>
        <taxon>Alteromonadales</taxon>
        <taxon>Shewanellaceae</taxon>
        <taxon>Shewanella</taxon>
    </lineage>
</organism>
<dbReference type="KEGG" id="swp:swp_2088"/>
<comment type="function">
    <text evidence="11">Involved in methylamine metabolism. Essential for the maturation of the beta subunit of MADH, presumably via a step in the biosynthesis of tryptophan tryptophylquinone (TTQ), the cofactor of MADH.</text>
</comment>
<keyword evidence="5 14" id="KW-0479">Metal-binding</keyword>
<evidence type="ECO:0000256" key="6">
    <source>
        <dbReference type="ARBA" id="ARBA00022729"/>
    </source>
</evidence>
<comment type="pathway">
    <text evidence="2">One-carbon metabolism; methylamine degradation.</text>
</comment>
<evidence type="ECO:0000256" key="14">
    <source>
        <dbReference type="PIRSR" id="PIRSR000294-2"/>
    </source>
</evidence>
<dbReference type="PANTHER" id="PTHR30600:SF10">
    <property type="entry name" value="BLL6722 PROTEIN"/>
    <property type="match status" value="1"/>
</dbReference>
<dbReference type="eggNOG" id="COG1858">
    <property type="taxonomic scope" value="Bacteria"/>
</dbReference>
<dbReference type="Proteomes" id="UP000000753">
    <property type="component" value="Chromosome"/>
</dbReference>
<evidence type="ECO:0000256" key="7">
    <source>
        <dbReference type="ARBA" id="ARBA00022764"/>
    </source>
</evidence>
<dbReference type="InterPro" id="IPR051395">
    <property type="entry name" value="Cytochrome_c_Peroxidase/MauG"/>
</dbReference>